<feature type="chain" id="PRO_5016699434" description="Secreted protein" evidence="1">
    <location>
        <begin position="36"/>
        <end position="149"/>
    </location>
</feature>
<protein>
    <recommendedName>
        <fullName evidence="4">Secreted protein</fullName>
    </recommendedName>
</protein>
<gene>
    <name evidence="2" type="ORF">DVK44_17055</name>
</gene>
<keyword evidence="3" id="KW-1185">Reference proteome</keyword>
<evidence type="ECO:0000313" key="3">
    <source>
        <dbReference type="Proteomes" id="UP000253868"/>
    </source>
</evidence>
<accession>A0A345HQY3</accession>
<sequence length="149" mass="15507">MPLNTNRRPRRPGRRTVTVATSLAAVTLAAGLVTACDDTDTHAERISSIGDSLDCLRDAGSLTGSLKAIHDAGLDAAQDPARTDESIDTIDKNLDKIGGTTDNSKVNKALKDLRDAIADYNKAILNGDTHPDPGAINDAAGALTNVCVS</sequence>
<keyword evidence="1" id="KW-0732">Signal</keyword>
<evidence type="ECO:0000256" key="1">
    <source>
        <dbReference type="SAM" id="SignalP"/>
    </source>
</evidence>
<evidence type="ECO:0008006" key="4">
    <source>
        <dbReference type="Google" id="ProtNLM"/>
    </source>
</evidence>
<dbReference type="KEGG" id="spad:DVK44_17055"/>
<name>A0A345HQY3_9ACTN</name>
<dbReference type="AlphaFoldDB" id="A0A345HQY3"/>
<dbReference type="EMBL" id="CP031194">
    <property type="protein sequence ID" value="AXG79107.1"/>
    <property type="molecule type" value="Genomic_DNA"/>
</dbReference>
<dbReference type="RefSeq" id="WP_114660440.1">
    <property type="nucleotide sequence ID" value="NZ_CP031194.1"/>
</dbReference>
<reference evidence="3" key="1">
    <citation type="submission" date="2018-07" db="EMBL/GenBank/DDBJ databases">
        <authorList>
            <person name="Zhao J."/>
        </authorList>
    </citation>
    <scope>NUCLEOTIDE SEQUENCE [LARGE SCALE GENOMIC DNA]</scope>
    <source>
        <strain evidence="3">GSSD-12</strain>
    </source>
</reference>
<dbReference type="OrthoDB" id="4238609at2"/>
<evidence type="ECO:0000313" key="2">
    <source>
        <dbReference type="EMBL" id="AXG79107.1"/>
    </source>
</evidence>
<feature type="signal peptide" evidence="1">
    <location>
        <begin position="1"/>
        <end position="35"/>
    </location>
</feature>
<proteinExistence type="predicted"/>
<organism evidence="2 3">
    <name type="scientific">Streptomyces paludis</name>
    <dbReference type="NCBI Taxonomy" id="2282738"/>
    <lineage>
        <taxon>Bacteria</taxon>
        <taxon>Bacillati</taxon>
        <taxon>Actinomycetota</taxon>
        <taxon>Actinomycetes</taxon>
        <taxon>Kitasatosporales</taxon>
        <taxon>Streptomycetaceae</taxon>
        <taxon>Streptomyces</taxon>
    </lineage>
</organism>
<dbReference type="Proteomes" id="UP000253868">
    <property type="component" value="Chromosome"/>
</dbReference>